<protein>
    <submittedName>
        <fullName evidence="1">Uncharacterized protein</fullName>
    </submittedName>
</protein>
<evidence type="ECO:0000313" key="2">
    <source>
        <dbReference type="Proteomes" id="UP001139293"/>
    </source>
</evidence>
<dbReference type="AlphaFoldDB" id="A0A9X1ZDX4"/>
<proteinExistence type="predicted"/>
<keyword evidence="2" id="KW-1185">Reference proteome</keyword>
<evidence type="ECO:0000313" key="1">
    <source>
        <dbReference type="EMBL" id="MCL1137590.1"/>
    </source>
</evidence>
<organism evidence="1 2">
    <name type="scientific">Shewanella pneumatophori</name>
    <dbReference type="NCBI Taxonomy" id="314092"/>
    <lineage>
        <taxon>Bacteria</taxon>
        <taxon>Pseudomonadati</taxon>
        <taxon>Pseudomonadota</taxon>
        <taxon>Gammaproteobacteria</taxon>
        <taxon>Alteromonadales</taxon>
        <taxon>Shewanellaceae</taxon>
        <taxon>Shewanella</taxon>
    </lineage>
</organism>
<name>A0A9X1ZDX4_9GAMM</name>
<accession>A0A9X1ZDX4</accession>
<gene>
    <name evidence="1" type="ORF">L2740_03400</name>
</gene>
<reference evidence="1" key="1">
    <citation type="submission" date="2022-01" db="EMBL/GenBank/DDBJ databases">
        <title>Whole genome-based taxonomy of the Shewanellaceae.</title>
        <authorList>
            <person name="Martin-Rodriguez A.J."/>
        </authorList>
    </citation>
    <scope>NUCLEOTIDE SEQUENCE</scope>
    <source>
        <strain evidence="1">KCTC 23973</strain>
    </source>
</reference>
<dbReference type="RefSeq" id="WP_248948682.1">
    <property type="nucleotide sequence ID" value="NZ_JAKILB010000002.1"/>
</dbReference>
<comment type="caution">
    <text evidence="1">The sequence shown here is derived from an EMBL/GenBank/DDBJ whole genome shotgun (WGS) entry which is preliminary data.</text>
</comment>
<dbReference type="Proteomes" id="UP001139293">
    <property type="component" value="Unassembled WGS sequence"/>
</dbReference>
<sequence>MIFNSLTSKAVNFEQTKNDDYEEQVLTESINTQSVAAKKSTAAEAAIKRFDSGWCVEDLELSSADRLLAESQIEDWDEYRGRARVKTASSINLDDADYPNNFFVAPYQELAISELEALAMSGDKWAMVTLVQVSQGDLNLKHKVAKQLLIQGASYYALEYLVIEALSAAKNSYRQTGNIEQSHEHIIDALSYVYFGLNTYSTAALTPYLAITSSGYYKENISSYIDIKGLQPQIEGRYLALSNKVKRDQNNLSIQTAQPSRAIKNEFYRSIAIHELSYDKVLAEIAFSPIGDTASIMSAPCLKENSAKLQQKLQQMSIDTKNVN</sequence>
<dbReference type="EMBL" id="JAKILB010000002">
    <property type="protein sequence ID" value="MCL1137590.1"/>
    <property type="molecule type" value="Genomic_DNA"/>
</dbReference>